<dbReference type="AlphaFoldDB" id="A0A2P5Z5N2"/>
<dbReference type="InterPro" id="IPR029069">
    <property type="entry name" value="HotDog_dom_sf"/>
</dbReference>
<dbReference type="CDD" id="cd03440">
    <property type="entry name" value="hot_dog"/>
    <property type="match status" value="1"/>
</dbReference>
<dbReference type="InterPro" id="IPR042171">
    <property type="entry name" value="Acyl-CoA_hotdog"/>
</dbReference>
<dbReference type="Pfam" id="PF13622">
    <property type="entry name" value="4HBT_3"/>
    <property type="match status" value="1"/>
</dbReference>
<feature type="domain" description="Acyl-CoA thioesterase-like N-terminal HotDog" evidence="1">
    <location>
        <begin position="20"/>
        <end position="102"/>
    </location>
</feature>
<evidence type="ECO:0000259" key="1">
    <source>
        <dbReference type="Pfam" id="PF13622"/>
    </source>
</evidence>
<dbReference type="InterPro" id="IPR049449">
    <property type="entry name" value="TesB_ACOT8-like_N"/>
</dbReference>
<reference evidence="3 4" key="1">
    <citation type="submission" date="2016-08" db="EMBL/GenBank/DDBJ databases">
        <authorList>
            <person name="Seilhamer J.J."/>
        </authorList>
    </citation>
    <scope>NUCLEOTIDE SEQUENCE [LARGE SCALE GENOMIC DNA]</scope>
    <source>
        <strain evidence="3 4">CFBP4641</strain>
    </source>
</reference>
<dbReference type="RefSeq" id="WP_010342805.1">
    <property type="nucleotide sequence ID" value="NZ_CP132343.1"/>
</dbReference>
<evidence type="ECO:0000313" key="4">
    <source>
        <dbReference type="Proteomes" id="UP000247346"/>
    </source>
</evidence>
<dbReference type="Pfam" id="PF20789">
    <property type="entry name" value="4HBT_3C"/>
    <property type="match status" value="1"/>
</dbReference>
<name>A0A2P5Z5N2_9XANT</name>
<evidence type="ECO:0000313" key="3">
    <source>
        <dbReference type="EMBL" id="PPU83410.1"/>
    </source>
</evidence>
<sequence>MPTLAQILDRFDPAAGFDVPASWRQGRTAFGGLSAALALQAALRTAPSALPPLKSAHIGFVGPADGRLRFDAQVLRQGKSATSVGVDCLADGQVALRAALLFAQPRASRIAHDFLPARPAVVGPDDATPIADSPVTPAFVANFDMRLAGGALPISGAATPELLVWARHRDAAGVDPGVALVALGDCLPPAAMTCFTAPAPVSSMTWTLDFPQPASAGDWFLLRSASLHAEDGYSLQDMQIWDSAGRLVLWGRQTVALYA</sequence>
<evidence type="ECO:0000259" key="2">
    <source>
        <dbReference type="Pfam" id="PF20789"/>
    </source>
</evidence>
<gene>
    <name evidence="3" type="ORF">XsacCFBP4641_06550</name>
</gene>
<dbReference type="EMBL" id="MDEK01000005">
    <property type="protein sequence ID" value="PPU83410.1"/>
    <property type="molecule type" value="Genomic_DNA"/>
</dbReference>
<dbReference type="InterPro" id="IPR049450">
    <property type="entry name" value="ACOT8-like_C"/>
</dbReference>
<protein>
    <submittedName>
        <fullName evidence="3">Thioesterase family protein</fullName>
    </submittedName>
</protein>
<organism evidence="3 4">
    <name type="scientific">Xanthomonas sacchari</name>
    <dbReference type="NCBI Taxonomy" id="56458"/>
    <lineage>
        <taxon>Bacteria</taxon>
        <taxon>Pseudomonadati</taxon>
        <taxon>Pseudomonadota</taxon>
        <taxon>Gammaproteobacteria</taxon>
        <taxon>Lysobacterales</taxon>
        <taxon>Lysobacteraceae</taxon>
        <taxon>Xanthomonas</taxon>
    </lineage>
</organism>
<dbReference type="GeneID" id="93878080"/>
<proteinExistence type="predicted"/>
<dbReference type="OrthoDB" id="7059210at2"/>
<feature type="domain" description="Acyl-CoA thioesterase-like C-terminal" evidence="2">
    <location>
        <begin position="124"/>
        <end position="256"/>
    </location>
</feature>
<dbReference type="STRING" id="56458.SB85_17530"/>
<dbReference type="Gene3D" id="2.40.160.210">
    <property type="entry name" value="Acyl-CoA thioesterase, double hotdog domain"/>
    <property type="match status" value="1"/>
</dbReference>
<comment type="caution">
    <text evidence="3">The sequence shown here is derived from an EMBL/GenBank/DDBJ whole genome shotgun (WGS) entry which is preliminary data.</text>
</comment>
<dbReference type="Proteomes" id="UP000247346">
    <property type="component" value="Unassembled WGS sequence"/>
</dbReference>
<dbReference type="SUPFAM" id="SSF54637">
    <property type="entry name" value="Thioesterase/thiol ester dehydrase-isomerase"/>
    <property type="match status" value="2"/>
</dbReference>
<accession>A0A2P5Z5N2</accession>